<evidence type="ECO:0000256" key="1">
    <source>
        <dbReference type="ARBA" id="ARBA00004141"/>
    </source>
</evidence>
<name>A0A813FCP1_POLGL</name>
<feature type="domain" description="Peptidase S54 rhomboid" evidence="8">
    <location>
        <begin position="144"/>
        <end position="202"/>
    </location>
</feature>
<accession>A0A813FCP1</accession>
<dbReference type="PANTHER" id="PTHR43731:SF14">
    <property type="entry name" value="PRESENILIN-ASSOCIATED RHOMBOID-LIKE PROTEIN, MITOCHONDRIAL"/>
    <property type="match status" value="1"/>
</dbReference>
<feature type="region of interest" description="Disordered" evidence="7">
    <location>
        <begin position="51"/>
        <end position="71"/>
    </location>
</feature>
<dbReference type="Proteomes" id="UP000654075">
    <property type="component" value="Unassembled WGS sequence"/>
</dbReference>
<protein>
    <recommendedName>
        <fullName evidence="8">Peptidase S54 rhomboid domain-containing protein</fullName>
    </recommendedName>
</protein>
<sequence length="397" mass="43734">MPSGDPARSDDRTLPDSGHPPNKVSARTWRFVSAAPKGPAARYRSPGKCLSARGVRDARQSPSQNQLGEYEEQALKQSRPMEHMMRFEHELEYLLWLSPLLGVLLAVPTLEEVLLWERPVLIEPAAVLRLYPDFVLTESSVKTGKWWTLLSHMFLHKDMGHLNSNLRGLLSNGLSAFSDLGVLGLYGVFLGSGVLSGLNSWGRGRQTEAQLQGSIPRAPERLGPVQVPERAREWWDSVRQGAARRAAPLVIARSEALGASGGVCGLMGYGLGDAVCRLWSYAGPRSFQQVVGALEESLRAHQLPGLLMSLLNIVSCGHFLAHEWKSARGDEGITGTDHTGHLTGFAAGAAMAIATFCMRKRHRRSAPDEPVRHRQQELSWSRTSRRFVNADGELVER</sequence>
<dbReference type="InterPro" id="IPR050925">
    <property type="entry name" value="Rhomboid_protease_S54"/>
</dbReference>
<organism evidence="9 10">
    <name type="scientific">Polarella glacialis</name>
    <name type="common">Dinoflagellate</name>
    <dbReference type="NCBI Taxonomy" id="89957"/>
    <lineage>
        <taxon>Eukaryota</taxon>
        <taxon>Sar</taxon>
        <taxon>Alveolata</taxon>
        <taxon>Dinophyceae</taxon>
        <taxon>Suessiales</taxon>
        <taxon>Suessiaceae</taxon>
        <taxon>Polarella</taxon>
    </lineage>
</organism>
<gene>
    <name evidence="9" type="ORF">PGLA1383_LOCUS27386</name>
</gene>
<proteinExistence type="inferred from homology"/>
<keyword evidence="3" id="KW-0812">Transmembrane</keyword>
<evidence type="ECO:0000256" key="4">
    <source>
        <dbReference type="ARBA" id="ARBA00022801"/>
    </source>
</evidence>
<dbReference type="GO" id="GO:0016020">
    <property type="term" value="C:membrane"/>
    <property type="evidence" value="ECO:0007669"/>
    <property type="project" value="UniProtKB-SubCell"/>
</dbReference>
<dbReference type="Pfam" id="PF01694">
    <property type="entry name" value="Rhomboid"/>
    <property type="match status" value="1"/>
</dbReference>
<evidence type="ECO:0000313" key="10">
    <source>
        <dbReference type="Proteomes" id="UP000654075"/>
    </source>
</evidence>
<evidence type="ECO:0000256" key="3">
    <source>
        <dbReference type="ARBA" id="ARBA00022692"/>
    </source>
</evidence>
<dbReference type="AlphaFoldDB" id="A0A813FCP1"/>
<dbReference type="EMBL" id="CAJNNV010024352">
    <property type="protein sequence ID" value="CAE8609559.1"/>
    <property type="molecule type" value="Genomic_DNA"/>
</dbReference>
<evidence type="ECO:0000256" key="5">
    <source>
        <dbReference type="ARBA" id="ARBA00022989"/>
    </source>
</evidence>
<comment type="similarity">
    <text evidence="2">Belongs to the peptidase S54 family.</text>
</comment>
<dbReference type="InterPro" id="IPR035952">
    <property type="entry name" value="Rhomboid-like_sf"/>
</dbReference>
<evidence type="ECO:0000259" key="8">
    <source>
        <dbReference type="Pfam" id="PF01694"/>
    </source>
</evidence>
<dbReference type="GO" id="GO:0004252">
    <property type="term" value="F:serine-type endopeptidase activity"/>
    <property type="evidence" value="ECO:0007669"/>
    <property type="project" value="InterPro"/>
</dbReference>
<evidence type="ECO:0000256" key="2">
    <source>
        <dbReference type="ARBA" id="ARBA00009045"/>
    </source>
</evidence>
<keyword evidence="4" id="KW-0378">Hydrolase</keyword>
<evidence type="ECO:0000256" key="6">
    <source>
        <dbReference type="ARBA" id="ARBA00023136"/>
    </source>
</evidence>
<keyword evidence="5" id="KW-1133">Transmembrane helix</keyword>
<keyword evidence="6" id="KW-0472">Membrane</keyword>
<evidence type="ECO:0000256" key="7">
    <source>
        <dbReference type="SAM" id="MobiDB-lite"/>
    </source>
</evidence>
<evidence type="ECO:0000313" key="9">
    <source>
        <dbReference type="EMBL" id="CAE8609559.1"/>
    </source>
</evidence>
<feature type="region of interest" description="Disordered" evidence="7">
    <location>
        <begin position="1"/>
        <end position="30"/>
    </location>
</feature>
<dbReference type="InterPro" id="IPR022764">
    <property type="entry name" value="Peptidase_S54_rhomboid_dom"/>
</dbReference>
<comment type="caution">
    <text evidence="9">The sequence shown here is derived from an EMBL/GenBank/DDBJ whole genome shotgun (WGS) entry which is preliminary data.</text>
</comment>
<dbReference type="OrthoDB" id="417080at2759"/>
<dbReference type="OMA" id="WWRAVTH"/>
<reference evidence="9" key="1">
    <citation type="submission" date="2021-02" db="EMBL/GenBank/DDBJ databases">
        <authorList>
            <person name="Dougan E. K."/>
            <person name="Rhodes N."/>
            <person name="Thang M."/>
            <person name="Chan C."/>
        </authorList>
    </citation>
    <scope>NUCLEOTIDE SEQUENCE</scope>
</reference>
<dbReference type="PANTHER" id="PTHR43731">
    <property type="entry name" value="RHOMBOID PROTEASE"/>
    <property type="match status" value="1"/>
</dbReference>
<dbReference type="SUPFAM" id="SSF144091">
    <property type="entry name" value="Rhomboid-like"/>
    <property type="match status" value="1"/>
</dbReference>
<keyword evidence="10" id="KW-1185">Reference proteome</keyword>
<comment type="subcellular location">
    <subcellularLocation>
        <location evidence="1">Membrane</location>
        <topology evidence="1">Multi-pass membrane protein</topology>
    </subcellularLocation>
</comment>
<dbReference type="Gene3D" id="1.20.1540.10">
    <property type="entry name" value="Rhomboid-like"/>
    <property type="match status" value="1"/>
</dbReference>